<proteinExistence type="predicted"/>
<comment type="caution">
    <text evidence="1">The sequence shown here is derived from an EMBL/GenBank/DDBJ whole genome shotgun (WGS) entry which is preliminary data.</text>
</comment>
<dbReference type="SUPFAM" id="SSF52266">
    <property type="entry name" value="SGNH hydrolase"/>
    <property type="match status" value="1"/>
</dbReference>
<accession>K1RTD5</accession>
<protein>
    <recommendedName>
        <fullName evidence="2">SGNH hydrolase-type esterase domain-containing protein</fullName>
    </recommendedName>
</protein>
<evidence type="ECO:0008006" key="2">
    <source>
        <dbReference type="Google" id="ProtNLM"/>
    </source>
</evidence>
<dbReference type="EMBL" id="AJWZ01010379">
    <property type="protein sequence ID" value="EKC48648.1"/>
    <property type="molecule type" value="Genomic_DNA"/>
</dbReference>
<sequence length="105" mass="12118">MGVNDLYNANSYVEYINKLAKNYKGDIYYLSVNPVEESKAANNGYSIKNSDIEKFNSTLKSGLKNVTYLDSYNYLKNNGFSTTDGIHYDKKTYQKIYSYINFNVK</sequence>
<dbReference type="AlphaFoldDB" id="K1RTD5"/>
<evidence type="ECO:0000313" key="1">
    <source>
        <dbReference type="EMBL" id="EKC48648.1"/>
    </source>
</evidence>
<organism evidence="1">
    <name type="scientific">human gut metagenome</name>
    <dbReference type="NCBI Taxonomy" id="408170"/>
    <lineage>
        <taxon>unclassified sequences</taxon>
        <taxon>metagenomes</taxon>
        <taxon>organismal metagenomes</taxon>
    </lineage>
</organism>
<name>K1RTD5_9ZZZZ</name>
<reference evidence="1" key="1">
    <citation type="journal article" date="2013" name="Environ. Microbiol.">
        <title>Microbiota from the distal guts of lean and obese adolescents exhibit partial functional redundancy besides clear differences in community structure.</title>
        <authorList>
            <person name="Ferrer M."/>
            <person name="Ruiz A."/>
            <person name="Lanza F."/>
            <person name="Haange S.B."/>
            <person name="Oberbach A."/>
            <person name="Till H."/>
            <person name="Bargiela R."/>
            <person name="Campoy C."/>
            <person name="Segura M.T."/>
            <person name="Richter M."/>
            <person name="von Bergen M."/>
            <person name="Seifert J."/>
            <person name="Suarez A."/>
        </authorList>
    </citation>
    <scope>NUCLEOTIDE SEQUENCE</scope>
</reference>
<dbReference type="Gene3D" id="3.40.50.1110">
    <property type="entry name" value="SGNH hydrolase"/>
    <property type="match status" value="1"/>
</dbReference>
<gene>
    <name evidence="1" type="ORF">OBE_15072</name>
</gene>
<dbReference type="InterPro" id="IPR036514">
    <property type="entry name" value="SGNH_hydro_sf"/>
</dbReference>